<feature type="compositionally biased region" description="Low complexity" evidence="1">
    <location>
        <begin position="83"/>
        <end position="107"/>
    </location>
</feature>
<evidence type="ECO:0000256" key="1">
    <source>
        <dbReference type="SAM" id="MobiDB-lite"/>
    </source>
</evidence>
<feature type="compositionally biased region" description="Basic residues" evidence="1">
    <location>
        <begin position="189"/>
        <end position="202"/>
    </location>
</feature>
<evidence type="ECO:0000313" key="2">
    <source>
        <dbReference type="EMBL" id="CAA9524797.1"/>
    </source>
</evidence>
<feature type="compositionally biased region" description="Basic residues" evidence="1">
    <location>
        <begin position="166"/>
        <end position="177"/>
    </location>
</feature>
<protein>
    <submittedName>
        <fullName evidence="2">Uncharacterized protein</fullName>
    </submittedName>
</protein>
<organism evidence="2">
    <name type="scientific">uncultured Solirubrobacteraceae bacterium</name>
    <dbReference type="NCBI Taxonomy" id="1162706"/>
    <lineage>
        <taxon>Bacteria</taxon>
        <taxon>Bacillati</taxon>
        <taxon>Actinomycetota</taxon>
        <taxon>Thermoleophilia</taxon>
        <taxon>Solirubrobacterales</taxon>
        <taxon>Solirubrobacteraceae</taxon>
        <taxon>environmental samples</taxon>
    </lineage>
</organism>
<gene>
    <name evidence="2" type="ORF">AVDCRST_MAG13-3641</name>
</gene>
<feature type="non-terminal residue" evidence="2">
    <location>
        <position position="218"/>
    </location>
</feature>
<reference evidence="2" key="1">
    <citation type="submission" date="2020-02" db="EMBL/GenBank/DDBJ databases">
        <authorList>
            <person name="Meier V. D."/>
        </authorList>
    </citation>
    <scope>NUCLEOTIDE SEQUENCE</scope>
    <source>
        <strain evidence="2">AVDCRST_MAG13</strain>
    </source>
</reference>
<feature type="non-terminal residue" evidence="2">
    <location>
        <position position="1"/>
    </location>
</feature>
<feature type="compositionally biased region" description="Low complexity" evidence="1">
    <location>
        <begin position="118"/>
        <end position="150"/>
    </location>
</feature>
<dbReference type="AlphaFoldDB" id="A0A6J4TL24"/>
<proteinExistence type="predicted"/>
<feature type="compositionally biased region" description="Low complexity" evidence="1">
    <location>
        <begin position="204"/>
        <end position="218"/>
    </location>
</feature>
<feature type="region of interest" description="Disordered" evidence="1">
    <location>
        <begin position="1"/>
        <end position="218"/>
    </location>
</feature>
<accession>A0A6J4TL24</accession>
<sequence length="218" mass="23537">VNARTDPPARPLRTSRAPRDVRRRGRDPAPDPPRLGGRDPRPGGRALPRLARVAVLRGRQRPRVGPAPPRGRPRRGGPRRARPGAVLRRPGAVARPGRRGPPNGAPGDRLGRRRVGRPGRPLGALRPVPLRAPDGPARRPGARPQSRRPGGVPPRAPPRRAVPPRGHARRPRVLARARPRDPGLDRPGRGRPRGRRARRGRRGAGAAAVRGLVRSPGV</sequence>
<name>A0A6J4TL24_9ACTN</name>
<feature type="compositionally biased region" description="Low complexity" evidence="1">
    <location>
        <begin position="43"/>
        <end position="52"/>
    </location>
</feature>
<dbReference type="EMBL" id="CADCVO010000566">
    <property type="protein sequence ID" value="CAA9524797.1"/>
    <property type="molecule type" value="Genomic_DNA"/>
</dbReference>
<feature type="compositionally biased region" description="Basic and acidic residues" evidence="1">
    <location>
        <begin position="178"/>
        <end position="188"/>
    </location>
</feature>
<feature type="compositionally biased region" description="Basic residues" evidence="1">
    <location>
        <begin position="71"/>
        <end position="82"/>
    </location>
</feature>